<name>A0ABC8V3I0_9AQUA</name>
<dbReference type="Proteomes" id="UP001642360">
    <property type="component" value="Unassembled WGS sequence"/>
</dbReference>
<evidence type="ECO:0000313" key="1">
    <source>
        <dbReference type="EMBL" id="CAK9187903.1"/>
    </source>
</evidence>
<sequence>MAINNNELEGTSVFAESNPFNFALFHSVQEYVVLPLTTIREVRVVLSRARAYGASEEKSRAAKVACDDMFFRVWELDFLLRVD</sequence>
<accession>A0ABC8V3I0</accession>
<proteinExistence type="predicted"/>
<protein>
    <submittedName>
        <fullName evidence="1">Uncharacterized protein</fullName>
    </submittedName>
</protein>
<comment type="caution">
    <text evidence="1">The sequence shown here is derived from an EMBL/GenBank/DDBJ whole genome shotgun (WGS) entry which is preliminary data.</text>
</comment>
<dbReference type="EMBL" id="CAUOFW020010202">
    <property type="protein sequence ID" value="CAK9187903.1"/>
    <property type="molecule type" value="Genomic_DNA"/>
</dbReference>
<reference evidence="1 2" key="1">
    <citation type="submission" date="2024-02" db="EMBL/GenBank/DDBJ databases">
        <authorList>
            <person name="Vignale AGUSTIN F."/>
            <person name="Sosa J E."/>
            <person name="Modenutti C."/>
        </authorList>
    </citation>
    <scope>NUCLEOTIDE SEQUENCE [LARGE SCALE GENOMIC DNA]</scope>
</reference>
<organism evidence="1 2">
    <name type="scientific">Ilex paraguariensis</name>
    <name type="common">yerba mate</name>
    <dbReference type="NCBI Taxonomy" id="185542"/>
    <lineage>
        <taxon>Eukaryota</taxon>
        <taxon>Viridiplantae</taxon>
        <taxon>Streptophyta</taxon>
        <taxon>Embryophyta</taxon>
        <taxon>Tracheophyta</taxon>
        <taxon>Spermatophyta</taxon>
        <taxon>Magnoliopsida</taxon>
        <taxon>eudicotyledons</taxon>
        <taxon>Gunneridae</taxon>
        <taxon>Pentapetalae</taxon>
        <taxon>asterids</taxon>
        <taxon>campanulids</taxon>
        <taxon>Aquifoliales</taxon>
        <taxon>Aquifoliaceae</taxon>
        <taxon>Ilex</taxon>
    </lineage>
</organism>
<dbReference type="AlphaFoldDB" id="A0ABC8V3I0"/>
<gene>
    <name evidence="1" type="ORF">ILEXP_LOCUS58522</name>
</gene>
<keyword evidence="2" id="KW-1185">Reference proteome</keyword>
<evidence type="ECO:0000313" key="2">
    <source>
        <dbReference type="Proteomes" id="UP001642360"/>
    </source>
</evidence>